<dbReference type="GO" id="GO:0017056">
    <property type="term" value="F:structural constituent of nuclear pore"/>
    <property type="evidence" value="ECO:0007669"/>
    <property type="project" value="UniProtKB-UniRule"/>
</dbReference>
<dbReference type="GO" id="GO:0006406">
    <property type="term" value="P:mRNA export from nucleus"/>
    <property type="evidence" value="ECO:0007669"/>
    <property type="project" value="TreeGrafter"/>
</dbReference>
<evidence type="ECO:0000256" key="7">
    <source>
        <dbReference type="RuleBase" id="RU365072"/>
    </source>
</evidence>
<feature type="compositionally biased region" description="Polar residues" evidence="8">
    <location>
        <begin position="56"/>
        <end position="67"/>
    </location>
</feature>
<dbReference type="PANTHER" id="PTHR13003:SF2">
    <property type="entry name" value="NUCLEAR PORE COMPLEX PROTEIN NUP107"/>
    <property type="match status" value="1"/>
</dbReference>
<evidence type="ECO:0000256" key="8">
    <source>
        <dbReference type="SAM" id="MobiDB-lite"/>
    </source>
</evidence>
<keyword evidence="7" id="KW-0472">Membrane</keyword>
<evidence type="ECO:0000313" key="10">
    <source>
        <dbReference type="Proteomes" id="UP000683417"/>
    </source>
</evidence>
<reference evidence="9" key="1">
    <citation type="submission" date="2020-10" db="EMBL/GenBank/DDBJ databases">
        <authorList>
            <person name="Muller C M."/>
        </authorList>
    </citation>
    <scope>NUCLEOTIDE SEQUENCE</scope>
    <source>
        <strain evidence="9">THUN-12</strain>
    </source>
</reference>
<evidence type="ECO:0000256" key="2">
    <source>
        <dbReference type="ARBA" id="ARBA00022816"/>
    </source>
</evidence>
<comment type="subcellular location">
    <subcellularLocation>
        <location evidence="7">Nucleus</location>
        <location evidence="7">Nuclear pore complex</location>
    </subcellularLocation>
    <subcellularLocation>
        <location evidence="7">Nucleus membrane</location>
    </subcellularLocation>
</comment>
<evidence type="ECO:0000256" key="4">
    <source>
        <dbReference type="ARBA" id="ARBA00023010"/>
    </source>
</evidence>
<dbReference type="GO" id="GO:0031080">
    <property type="term" value="C:nuclear pore outer ring"/>
    <property type="evidence" value="ECO:0007669"/>
    <property type="project" value="TreeGrafter"/>
</dbReference>
<proteinExistence type="inferred from homology"/>
<keyword evidence="4 7" id="KW-0811">Translocation</keyword>
<sequence length="999" mass="113813">MPHMMQNDDLLPQASVVGIEVKPIEAHLNKEISEEPASSYEGDMSSVNEYDGGESGSDSNCDTNMSNLQDAEDDALHPLQKSANQAGYEIEEFAKALDILHPQKATNQFMRHEMMFDLLARFHSISLESAERMKQKYNSEKRKMEGQKWRKKMRGLKIAQSEEVAPEEMNNDDNTASFPSTTLQDLESSALEAQTWDLLKRLAATRFGPRPPPPRPARPPYSSEQEIWDNFTKTDDLAVERSVILQWLKDTADESGKDINVLVEGLQMNAERGDIIAHGWLHTKAAIKDYKRRMSSSCPLDPKNLNVKSGLLNLSKTEPLSCQLDPDVVGRQGRKLASQDEYFERAIWQGCYELLRRGKTPQEIKEWCIERTEIWRAVSMLGFSLENTSETKERANPNAIRRWRKACFAMARNEGGDEYEKAVYGILSGDILSVEPVCKSWDDFVFAHYNALLRAQFDDYLHKIFPQPSLTSTNATALRTFNAVQFHGESGSAGKRVIENLKSNPQTAEESLIPMKMLQGVIIANQFPNFIFQQGLALSKLANANELSRVIPPSKEQLEDGNISEYIQLDDHNSLRVLTHVLIIFMGLGLDLGDVYRETEVQNVIVAYVSFLRLAGKEELIPLYCSQLSGKRRYAILSRALIDVVDEEQRIIQINLMRELGLDVHEFVSLQARFLLEDFPDSTPGYPAKENFKLFIDSPDSLSPQRKLVKDFLGDEDSIMRIDSLLIRSLQWYLLVDGLWVETFRLGTMLYLRFYKHMHLCAAKILSIRVPSKLLMERKTRAILGESVNLFETDDFDVEDSNAALKFHMLAEANDFRSLEILIEFLDNIETATCLDDMKMQGLSSQIPSISRNDWRHNYQIACEDAKIYACHLMKGWLLSTPNECIQEELKLIREAYLPEALLAYVTVMQNAGLNLNREFLLVAMEVSSILADDDSDTLDLFVKTNRLQDMIDNLARVCKSLVISSSGEQKHASRTKRMKRRGWNIESWDVKPATRPEL</sequence>
<protein>
    <recommendedName>
        <fullName evidence="7">Nuclear pore complex protein</fullName>
    </recommendedName>
</protein>
<organism evidence="9 10">
    <name type="scientific">Blumeria graminis f. sp. triticale</name>
    <dbReference type="NCBI Taxonomy" id="1689686"/>
    <lineage>
        <taxon>Eukaryota</taxon>
        <taxon>Fungi</taxon>
        <taxon>Dikarya</taxon>
        <taxon>Ascomycota</taxon>
        <taxon>Pezizomycotina</taxon>
        <taxon>Leotiomycetes</taxon>
        <taxon>Erysiphales</taxon>
        <taxon>Erysiphaceae</taxon>
        <taxon>Blumeria</taxon>
    </lineage>
</organism>
<dbReference type="GO" id="GO:0031965">
    <property type="term" value="C:nuclear membrane"/>
    <property type="evidence" value="ECO:0007669"/>
    <property type="project" value="UniProtKB-SubCell"/>
</dbReference>
<dbReference type="GO" id="GO:0000973">
    <property type="term" value="P:post-transcriptional tethering of RNA polymerase II gene DNA at nuclear periphery"/>
    <property type="evidence" value="ECO:0007669"/>
    <property type="project" value="TreeGrafter"/>
</dbReference>
<keyword evidence="5 7" id="KW-0906">Nuclear pore complex</keyword>
<name>A0A9W4GGH9_BLUGR</name>
<keyword evidence="3" id="KW-0653">Protein transport</keyword>
<evidence type="ECO:0000256" key="3">
    <source>
        <dbReference type="ARBA" id="ARBA00022927"/>
    </source>
</evidence>
<comment type="subunit">
    <text evidence="7">Part of the nuclear pore complex (NPC).</text>
</comment>
<accession>A0A9W4GGH9</accession>
<dbReference type="Pfam" id="PF04121">
    <property type="entry name" value="Nup84_Nup100"/>
    <property type="match status" value="1"/>
</dbReference>
<keyword evidence="2" id="KW-0509">mRNA transport</keyword>
<evidence type="ECO:0000256" key="5">
    <source>
        <dbReference type="ARBA" id="ARBA00023132"/>
    </source>
</evidence>
<dbReference type="PANTHER" id="PTHR13003">
    <property type="entry name" value="NUP107-RELATED"/>
    <property type="match status" value="1"/>
</dbReference>
<keyword evidence="6 7" id="KW-0539">Nucleus</keyword>
<comment type="caution">
    <text evidence="9">The sequence shown here is derived from an EMBL/GenBank/DDBJ whole genome shotgun (WGS) entry which is preliminary data.</text>
</comment>
<evidence type="ECO:0000256" key="6">
    <source>
        <dbReference type="ARBA" id="ARBA00023242"/>
    </source>
</evidence>
<dbReference type="EMBL" id="CAJHIT010000009">
    <property type="protein sequence ID" value="CAD6504607.1"/>
    <property type="molecule type" value="Genomic_DNA"/>
</dbReference>
<evidence type="ECO:0000256" key="1">
    <source>
        <dbReference type="ARBA" id="ARBA00022448"/>
    </source>
</evidence>
<dbReference type="AlphaFoldDB" id="A0A9W4GGH9"/>
<comment type="function">
    <text evidence="7">Functions as a component of the nuclear pore complex (NPC).</text>
</comment>
<comment type="similarity">
    <text evidence="7">Belongs to the nucleoporin Nup84/Nup107 family.</text>
</comment>
<keyword evidence="1 7" id="KW-0813">Transport</keyword>
<dbReference type="GO" id="GO:0006606">
    <property type="term" value="P:protein import into nucleus"/>
    <property type="evidence" value="ECO:0007669"/>
    <property type="project" value="TreeGrafter"/>
</dbReference>
<dbReference type="InterPro" id="IPR007252">
    <property type="entry name" value="Nup84/Nup107"/>
</dbReference>
<dbReference type="Proteomes" id="UP000683417">
    <property type="component" value="Unassembled WGS sequence"/>
</dbReference>
<gene>
    <name evidence="9" type="ORF">BGTH12_LOCUS5965</name>
</gene>
<feature type="region of interest" description="Disordered" evidence="8">
    <location>
        <begin position="32"/>
        <end position="67"/>
    </location>
</feature>
<evidence type="ECO:0000313" key="9">
    <source>
        <dbReference type="EMBL" id="CAD6504607.1"/>
    </source>
</evidence>